<dbReference type="RefSeq" id="WP_024007514.1">
    <property type="nucleotide sequence ID" value="NZ_KI650985.1"/>
</dbReference>
<evidence type="ECO:0000313" key="1">
    <source>
        <dbReference type="EMBL" id="ETF03623.1"/>
    </source>
</evidence>
<dbReference type="Proteomes" id="UP000018733">
    <property type="component" value="Unassembled WGS sequence"/>
</dbReference>
<proteinExistence type="predicted"/>
<accession>V8QWA9</accession>
<gene>
    <name evidence="1" type="ORF">W822_05670</name>
</gene>
<reference evidence="1 2" key="1">
    <citation type="journal article" date="2014" name="Genome Announc.">
        <title>Draft Genome Sequence of Advenella kashmirensis Strain W13003, a Polycyclic Aromatic Hydrocarbon-Degrading Bacterium.</title>
        <authorList>
            <person name="Wang X."/>
            <person name="Jin D."/>
            <person name="Zhou L."/>
            <person name="Wu L."/>
            <person name="An W."/>
            <person name="Zhao L."/>
        </authorList>
    </citation>
    <scope>NUCLEOTIDE SEQUENCE [LARGE SCALE GENOMIC DNA]</scope>
    <source>
        <strain evidence="1 2">W13003</strain>
    </source>
</reference>
<sequence>MVDKSEIKEHAEVVDNNGNIVGVVDHLEGDHEIKLAKNAPESGGQHHLIPISWVDRIEENQVVLSKSISEVEQNWKAI</sequence>
<name>V8QWA9_9BURK</name>
<keyword evidence="2" id="KW-1185">Reference proteome</keyword>
<evidence type="ECO:0008006" key="3">
    <source>
        <dbReference type="Google" id="ProtNLM"/>
    </source>
</evidence>
<organism evidence="1 2">
    <name type="scientific">Advenella kashmirensis W13003</name>
    <dbReference type="NCBI Taxonomy" id="1424334"/>
    <lineage>
        <taxon>Bacteria</taxon>
        <taxon>Pseudomonadati</taxon>
        <taxon>Pseudomonadota</taxon>
        <taxon>Betaproteobacteria</taxon>
        <taxon>Burkholderiales</taxon>
        <taxon>Alcaligenaceae</taxon>
    </lineage>
</organism>
<dbReference type="PATRIC" id="fig|1424334.3.peg.1145"/>
<evidence type="ECO:0000313" key="2">
    <source>
        <dbReference type="Proteomes" id="UP000018733"/>
    </source>
</evidence>
<protein>
    <recommendedName>
        <fullName evidence="3">DUF2171 domain-containing protein</fullName>
    </recommendedName>
</protein>
<comment type="caution">
    <text evidence="1">The sequence shown here is derived from an EMBL/GenBank/DDBJ whole genome shotgun (WGS) entry which is preliminary data.</text>
</comment>
<dbReference type="HOGENOM" id="CLU_170302_0_0_4"/>
<dbReference type="eggNOG" id="COG3798">
    <property type="taxonomic scope" value="Bacteria"/>
</dbReference>
<dbReference type="EMBL" id="AYXT01000002">
    <property type="protein sequence ID" value="ETF03623.1"/>
    <property type="molecule type" value="Genomic_DNA"/>
</dbReference>
<dbReference type="Pfam" id="PF09939">
    <property type="entry name" value="DUF2171"/>
    <property type="match status" value="1"/>
</dbReference>
<dbReference type="OrthoDB" id="5569780at2"/>
<dbReference type="AlphaFoldDB" id="V8QWA9"/>
<dbReference type="InterPro" id="IPR018684">
    <property type="entry name" value="DUF2171"/>
</dbReference>